<keyword evidence="2" id="KW-0560">Oxidoreductase</keyword>
<protein>
    <submittedName>
        <fullName evidence="4">Short chain dehydrogenase</fullName>
    </submittedName>
</protein>
<reference evidence="4 5" key="1">
    <citation type="journal article" date="2015" name="Int. J. Syst. Evol. Microbiol.">
        <title>Description of Sphingopyxis fribergensis sp. nov. - a soil bacterium with the ability to degrade styrene and phenylacetic acid.</title>
        <authorList>
            <person name="Oelschlagel M."/>
            <person name="Ruckert C."/>
            <person name="Kalinowski J."/>
            <person name="Schmidt G."/>
            <person name="Schlomann M."/>
            <person name="Tischler D."/>
        </authorList>
    </citation>
    <scope>NUCLEOTIDE SEQUENCE [LARGE SCALE GENOMIC DNA]</scope>
    <source>
        <strain evidence="4 5">Kp5.2</strain>
    </source>
</reference>
<dbReference type="RefSeq" id="WP_039576387.1">
    <property type="nucleotide sequence ID" value="NZ_CP009122.1"/>
</dbReference>
<dbReference type="STRING" id="1515612.SKP52_16320"/>
<dbReference type="EMBL" id="CP009122">
    <property type="protein sequence ID" value="AJA10138.1"/>
    <property type="molecule type" value="Genomic_DNA"/>
</dbReference>
<dbReference type="PANTHER" id="PTHR43391:SF82">
    <property type="entry name" value="OXIDOREDUCTASE SADH-RELATED"/>
    <property type="match status" value="1"/>
</dbReference>
<dbReference type="InterPro" id="IPR002347">
    <property type="entry name" value="SDR_fam"/>
</dbReference>
<name>A0A0A7PLQ4_9SPHN</name>
<proteinExistence type="inferred from homology"/>
<dbReference type="PRINTS" id="PR00081">
    <property type="entry name" value="GDHRDH"/>
</dbReference>
<dbReference type="Gene3D" id="3.40.50.720">
    <property type="entry name" value="NAD(P)-binding Rossmann-like Domain"/>
    <property type="match status" value="1"/>
</dbReference>
<evidence type="ECO:0000313" key="4">
    <source>
        <dbReference type="EMBL" id="AJA10138.1"/>
    </source>
</evidence>
<comment type="similarity">
    <text evidence="1 3">Belongs to the short-chain dehydrogenases/reductases (SDR) family.</text>
</comment>
<dbReference type="PANTHER" id="PTHR43391">
    <property type="entry name" value="RETINOL DEHYDROGENASE-RELATED"/>
    <property type="match status" value="1"/>
</dbReference>
<sequence>MARKAIFITGGGSGIGRAVARHFAGQGWFVGIADVNSTGIDETAALLPAGASSRHVMDVRDRDQWQAALDAFALQSGGRLDVLFNNAGIGTGGQFADMPPAEADRLIAINFGGVVNGIYMALPLLRATPGSTILNTGSASGFYGVAGLAIYSATKFAVRGLTEALEIEFAKHDIKVRSLMPGFIDTPLLDQVSADSNEPARNRLSDSGFEIIPVERVAEAAWGAVHGTSVHTTVGKMAKRLSRLARWFPGLIVRQSKKIDGLGTAGH</sequence>
<gene>
    <name evidence="4" type="ORF">SKP52_16320</name>
</gene>
<evidence type="ECO:0000313" key="5">
    <source>
        <dbReference type="Proteomes" id="UP000030907"/>
    </source>
</evidence>
<dbReference type="AlphaFoldDB" id="A0A0A7PLQ4"/>
<dbReference type="KEGG" id="sphk:SKP52_16320"/>
<organism evidence="4 5">
    <name type="scientific">Sphingopyxis fribergensis</name>
    <dbReference type="NCBI Taxonomy" id="1515612"/>
    <lineage>
        <taxon>Bacteria</taxon>
        <taxon>Pseudomonadati</taxon>
        <taxon>Pseudomonadota</taxon>
        <taxon>Alphaproteobacteria</taxon>
        <taxon>Sphingomonadales</taxon>
        <taxon>Sphingomonadaceae</taxon>
        <taxon>Sphingopyxis</taxon>
    </lineage>
</organism>
<dbReference type="Pfam" id="PF00106">
    <property type="entry name" value="adh_short"/>
    <property type="match status" value="1"/>
</dbReference>
<evidence type="ECO:0000256" key="1">
    <source>
        <dbReference type="ARBA" id="ARBA00006484"/>
    </source>
</evidence>
<dbReference type="Proteomes" id="UP000030907">
    <property type="component" value="Chromosome"/>
</dbReference>
<evidence type="ECO:0000256" key="2">
    <source>
        <dbReference type="ARBA" id="ARBA00023002"/>
    </source>
</evidence>
<evidence type="ECO:0000256" key="3">
    <source>
        <dbReference type="RuleBase" id="RU000363"/>
    </source>
</evidence>
<dbReference type="GO" id="GO:0016491">
    <property type="term" value="F:oxidoreductase activity"/>
    <property type="evidence" value="ECO:0007669"/>
    <property type="project" value="UniProtKB-KW"/>
</dbReference>
<dbReference type="InterPro" id="IPR036291">
    <property type="entry name" value="NAD(P)-bd_dom_sf"/>
</dbReference>
<dbReference type="HOGENOM" id="CLU_010194_2_1_5"/>
<accession>A0A0A7PLQ4</accession>
<dbReference type="PRINTS" id="PR00080">
    <property type="entry name" value="SDRFAMILY"/>
</dbReference>
<dbReference type="OrthoDB" id="9793825at2"/>
<dbReference type="SUPFAM" id="SSF51735">
    <property type="entry name" value="NAD(P)-binding Rossmann-fold domains"/>
    <property type="match status" value="1"/>
</dbReference>
<keyword evidence="5" id="KW-1185">Reference proteome</keyword>
<dbReference type="NCBIfam" id="NF006123">
    <property type="entry name" value="PRK08267.1"/>
    <property type="match status" value="1"/>
</dbReference>